<dbReference type="Proteomes" id="UP000184052">
    <property type="component" value="Unassembled WGS sequence"/>
</dbReference>
<dbReference type="SUPFAM" id="SSF56672">
    <property type="entry name" value="DNA/RNA polymerases"/>
    <property type="match status" value="1"/>
</dbReference>
<dbReference type="CDD" id="cd03586">
    <property type="entry name" value="PolY_Pol_IV_kappa"/>
    <property type="match status" value="1"/>
</dbReference>
<evidence type="ECO:0000313" key="19">
    <source>
        <dbReference type="Proteomes" id="UP000184052"/>
    </source>
</evidence>
<evidence type="ECO:0000256" key="12">
    <source>
        <dbReference type="ARBA" id="ARBA00022932"/>
    </source>
</evidence>
<evidence type="ECO:0000256" key="5">
    <source>
        <dbReference type="ARBA" id="ARBA00022490"/>
    </source>
</evidence>
<comment type="subcellular location">
    <subcellularLocation>
        <location evidence="1 16">Cytoplasm</location>
    </subcellularLocation>
</comment>
<dbReference type="GO" id="GO:0042276">
    <property type="term" value="P:error-prone translesion synthesis"/>
    <property type="evidence" value="ECO:0007669"/>
    <property type="project" value="TreeGrafter"/>
</dbReference>
<dbReference type="Pfam" id="PF11799">
    <property type="entry name" value="IMS_C"/>
    <property type="match status" value="1"/>
</dbReference>
<gene>
    <name evidence="16" type="primary">dinB</name>
    <name evidence="18" type="ORF">SAMN02745751_00457</name>
</gene>
<dbReference type="AlphaFoldDB" id="A0A1M6BSK0"/>
<keyword evidence="9 16" id="KW-0479">Metal-binding</keyword>
<dbReference type="Gene3D" id="3.40.1170.60">
    <property type="match status" value="1"/>
</dbReference>
<keyword evidence="10 16" id="KW-0227">DNA damage</keyword>
<keyword evidence="19" id="KW-1185">Reference proteome</keyword>
<dbReference type="PROSITE" id="PS50173">
    <property type="entry name" value="UMUC"/>
    <property type="match status" value="1"/>
</dbReference>
<feature type="site" description="Substrate discrimination" evidence="16">
    <location>
        <position position="14"/>
    </location>
</feature>
<dbReference type="STRING" id="1121476.SAMN02745751_00457"/>
<dbReference type="NCBIfam" id="NF010731">
    <property type="entry name" value="PRK14133.1"/>
    <property type="match status" value="1"/>
</dbReference>
<dbReference type="GO" id="GO:0006281">
    <property type="term" value="P:DNA repair"/>
    <property type="evidence" value="ECO:0007669"/>
    <property type="project" value="UniProtKB-UniRule"/>
</dbReference>
<dbReference type="InterPro" id="IPR036775">
    <property type="entry name" value="DNA_pol_Y-fam_lit_finger_sf"/>
</dbReference>
<dbReference type="GO" id="GO:0006261">
    <property type="term" value="P:DNA-templated DNA replication"/>
    <property type="evidence" value="ECO:0007669"/>
    <property type="project" value="UniProtKB-UniRule"/>
</dbReference>
<evidence type="ECO:0000256" key="16">
    <source>
        <dbReference type="HAMAP-Rule" id="MF_01113"/>
    </source>
</evidence>
<dbReference type="GO" id="GO:0003684">
    <property type="term" value="F:damaged DNA binding"/>
    <property type="evidence" value="ECO:0007669"/>
    <property type="project" value="InterPro"/>
</dbReference>
<evidence type="ECO:0000256" key="9">
    <source>
        <dbReference type="ARBA" id="ARBA00022723"/>
    </source>
</evidence>
<dbReference type="FunFam" id="3.40.1170.60:FF:000001">
    <property type="entry name" value="DNA polymerase IV"/>
    <property type="match status" value="1"/>
</dbReference>
<sequence length="349" mass="39685">MKKKILHVDLDAFFASVEQLDNPKLKGKPVIVGGTSKRGVVATCSYEARKYGVHSAMSSVMAHKLCPNGIFVRGHMERYKEISSQVFEILHEVTDSIQQMSIDEAYLDITDLDEDPHDIAVWIKEEVKNRIGITISIGISYNKFLAKLASDWNKPDGIFKITEEDIPDILIPLPVLKVHGLGKKTAAKLNNIGIFTIGDLLQYDIKSLSYIFGQSRAEEIYNRIRGIDNRSIKVTSIRKSYGRETTFSEDTKDREYIREVLDIYLLKITDRLKKSNKLAKTVTVKIKYEDFEQITRSHSLTSYTSSYDLFKEAMDLVLDGVELKKKVRLAGVSLSNISDSEHYQMSIFD</sequence>
<feature type="binding site" evidence="16">
    <location>
        <position position="103"/>
    </location>
    <ligand>
        <name>Mg(2+)</name>
        <dbReference type="ChEBI" id="CHEBI:18420"/>
    </ligand>
</feature>
<evidence type="ECO:0000259" key="17">
    <source>
        <dbReference type="PROSITE" id="PS50173"/>
    </source>
</evidence>
<dbReference type="InterPro" id="IPR001126">
    <property type="entry name" value="UmuC"/>
</dbReference>
<dbReference type="HAMAP" id="MF_01113">
    <property type="entry name" value="DNApol_IV"/>
    <property type="match status" value="1"/>
</dbReference>
<reference evidence="18 19" key="1">
    <citation type="submission" date="2016-11" db="EMBL/GenBank/DDBJ databases">
        <authorList>
            <person name="Jaros S."/>
            <person name="Januszkiewicz K."/>
            <person name="Wedrychowicz H."/>
        </authorList>
    </citation>
    <scope>NUCLEOTIDE SEQUENCE [LARGE SCALE GENOMIC DNA]</scope>
    <source>
        <strain evidence="18 19">DSM 17477</strain>
    </source>
</reference>
<evidence type="ECO:0000256" key="6">
    <source>
        <dbReference type="ARBA" id="ARBA00022679"/>
    </source>
</evidence>
<keyword evidence="6 16" id="KW-0808">Transferase</keyword>
<dbReference type="GO" id="GO:0009432">
    <property type="term" value="P:SOS response"/>
    <property type="evidence" value="ECO:0007669"/>
    <property type="project" value="TreeGrafter"/>
</dbReference>
<comment type="subunit">
    <text evidence="3 16">Monomer.</text>
</comment>
<comment type="cofactor">
    <cofactor evidence="16">
        <name>Mg(2+)</name>
        <dbReference type="ChEBI" id="CHEBI:18420"/>
    </cofactor>
    <text evidence="16">Binds 2 magnesium ions per subunit.</text>
</comment>
<keyword evidence="13 16" id="KW-0238">DNA-binding</keyword>
<name>A0A1M6BSK0_9FIRM</name>
<evidence type="ECO:0000256" key="4">
    <source>
        <dbReference type="ARBA" id="ARBA00022457"/>
    </source>
</evidence>
<dbReference type="InterPro" id="IPR053848">
    <property type="entry name" value="IMS_HHH_1"/>
</dbReference>
<comment type="catalytic activity">
    <reaction evidence="15 16">
        <text>DNA(n) + a 2'-deoxyribonucleoside 5'-triphosphate = DNA(n+1) + diphosphate</text>
        <dbReference type="Rhea" id="RHEA:22508"/>
        <dbReference type="Rhea" id="RHEA-COMP:17339"/>
        <dbReference type="Rhea" id="RHEA-COMP:17340"/>
        <dbReference type="ChEBI" id="CHEBI:33019"/>
        <dbReference type="ChEBI" id="CHEBI:61560"/>
        <dbReference type="ChEBI" id="CHEBI:173112"/>
        <dbReference type="EC" id="2.7.7.7"/>
    </reaction>
</comment>
<evidence type="ECO:0000313" key="18">
    <source>
        <dbReference type="EMBL" id="SHI51729.1"/>
    </source>
</evidence>
<evidence type="ECO:0000256" key="2">
    <source>
        <dbReference type="ARBA" id="ARBA00010945"/>
    </source>
</evidence>
<protein>
    <recommendedName>
        <fullName evidence="16">DNA polymerase IV</fullName>
        <shortName evidence="16">Pol IV</shortName>
        <ecNumber evidence="16">2.7.7.7</ecNumber>
    </recommendedName>
</protein>
<evidence type="ECO:0000256" key="11">
    <source>
        <dbReference type="ARBA" id="ARBA00022842"/>
    </source>
</evidence>
<evidence type="ECO:0000256" key="3">
    <source>
        <dbReference type="ARBA" id="ARBA00011245"/>
    </source>
</evidence>
<keyword evidence="8 16" id="KW-0235">DNA replication</keyword>
<evidence type="ECO:0000256" key="13">
    <source>
        <dbReference type="ARBA" id="ARBA00023125"/>
    </source>
</evidence>
<dbReference type="RefSeq" id="WP_073046505.1">
    <property type="nucleotide sequence ID" value="NZ_FQZL01000005.1"/>
</dbReference>
<dbReference type="InterPro" id="IPR050116">
    <property type="entry name" value="DNA_polymerase-Y"/>
</dbReference>
<feature type="binding site" evidence="16">
    <location>
        <position position="9"/>
    </location>
    <ligand>
        <name>Mg(2+)</name>
        <dbReference type="ChEBI" id="CHEBI:18420"/>
    </ligand>
</feature>
<dbReference type="EC" id="2.7.7.7" evidence="16"/>
<keyword evidence="11 16" id="KW-0460">Magnesium</keyword>
<dbReference type="NCBIfam" id="NF002677">
    <property type="entry name" value="PRK02406.1"/>
    <property type="match status" value="1"/>
</dbReference>
<evidence type="ECO:0000256" key="8">
    <source>
        <dbReference type="ARBA" id="ARBA00022705"/>
    </source>
</evidence>
<keyword evidence="12 16" id="KW-0239">DNA-directed DNA polymerase</keyword>
<dbReference type="GO" id="GO:0005829">
    <property type="term" value="C:cytosol"/>
    <property type="evidence" value="ECO:0007669"/>
    <property type="project" value="TreeGrafter"/>
</dbReference>
<evidence type="ECO:0000256" key="7">
    <source>
        <dbReference type="ARBA" id="ARBA00022695"/>
    </source>
</evidence>
<comment type="similarity">
    <text evidence="2 16">Belongs to the DNA polymerase type-Y family.</text>
</comment>
<dbReference type="PANTHER" id="PTHR11076">
    <property type="entry name" value="DNA REPAIR POLYMERASE UMUC / TRANSFERASE FAMILY MEMBER"/>
    <property type="match status" value="1"/>
</dbReference>
<evidence type="ECO:0000256" key="15">
    <source>
        <dbReference type="ARBA" id="ARBA00049244"/>
    </source>
</evidence>
<comment type="function">
    <text evidence="16">Poorly processive, error-prone DNA polymerase involved in untargeted mutagenesis. Copies undamaged DNA at stalled replication forks, which arise in vivo from mismatched or misaligned primer ends. These misaligned primers can be extended by PolIV. Exhibits no 3'-5' exonuclease (proofreading) activity. May be involved in translesional synthesis, in conjunction with the beta clamp from PolIII.</text>
</comment>
<dbReference type="GO" id="GO:0000287">
    <property type="term" value="F:magnesium ion binding"/>
    <property type="evidence" value="ECO:0007669"/>
    <property type="project" value="UniProtKB-UniRule"/>
</dbReference>
<dbReference type="InterPro" id="IPR043128">
    <property type="entry name" value="Rev_trsase/Diguanyl_cyclase"/>
</dbReference>
<evidence type="ECO:0000256" key="1">
    <source>
        <dbReference type="ARBA" id="ARBA00004496"/>
    </source>
</evidence>
<accession>A0A1M6BSK0</accession>
<dbReference type="SUPFAM" id="SSF100879">
    <property type="entry name" value="Lesion bypass DNA polymerase (Y-family), little finger domain"/>
    <property type="match status" value="1"/>
</dbReference>
<feature type="domain" description="UmuC" evidence="17">
    <location>
        <begin position="5"/>
        <end position="182"/>
    </location>
</feature>
<dbReference type="InterPro" id="IPR017961">
    <property type="entry name" value="DNA_pol_Y-fam_little_finger"/>
</dbReference>
<dbReference type="OrthoDB" id="9808813at2"/>
<keyword evidence="5 16" id="KW-0963">Cytoplasm</keyword>
<evidence type="ECO:0000256" key="14">
    <source>
        <dbReference type="ARBA" id="ARBA00023204"/>
    </source>
</evidence>
<keyword evidence="7 16" id="KW-0548">Nucleotidyltransferase</keyword>
<dbReference type="GO" id="GO:0003887">
    <property type="term" value="F:DNA-directed DNA polymerase activity"/>
    <property type="evidence" value="ECO:0007669"/>
    <property type="project" value="UniProtKB-UniRule"/>
</dbReference>
<dbReference type="Pfam" id="PF00817">
    <property type="entry name" value="IMS"/>
    <property type="match status" value="1"/>
</dbReference>
<keyword evidence="14 16" id="KW-0234">DNA repair</keyword>
<dbReference type="InterPro" id="IPR022880">
    <property type="entry name" value="DNApol_IV"/>
</dbReference>
<dbReference type="PANTHER" id="PTHR11076:SF33">
    <property type="entry name" value="DNA POLYMERASE KAPPA"/>
    <property type="match status" value="1"/>
</dbReference>
<feature type="active site" evidence="16">
    <location>
        <position position="104"/>
    </location>
</feature>
<dbReference type="Gene3D" id="3.30.1490.100">
    <property type="entry name" value="DNA polymerase, Y-family, little finger domain"/>
    <property type="match status" value="1"/>
</dbReference>
<keyword evidence="4 16" id="KW-0515">Mutator protein</keyword>
<dbReference type="EMBL" id="FQZL01000005">
    <property type="protein sequence ID" value="SHI51729.1"/>
    <property type="molecule type" value="Genomic_DNA"/>
</dbReference>
<proteinExistence type="inferred from homology"/>
<organism evidence="18 19">
    <name type="scientific">Dethiosulfatibacter aminovorans DSM 17477</name>
    <dbReference type="NCBI Taxonomy" id="1121476"/>
    <lineage>
        <taxon>Bacteria</taxon>
        <taxon>Bacillati</taxon>
        <taxon>Bacillota</taxon>
        <taxon>Tissierellia</taxon>
        <taxon>Dethiosulfatibacter</taxon>
    </lineage>
</organism>
<dbReference type="Pfam" id="PF21999">
    <property type="entry name" value="IMS_HHH_1"/>
    <property type="match status" value="1"/>
</dbReference>
<dbReference type="Gene3D" id="3.30.70.270">
    <property type="match status" value="1"/>
</dbReference>
<dbReference type="FunFam" id="3.30.1490.100:FF:000004">
    <property type="entry name" value="DNA polymerase IV"/>
    <property type="match status" value="1"/>
</dbReference>
<evidence type="ECO:0000256" key="10">
    <source>
        <dbReference type="ARBA" id="ARBA00022763"/>
    </source>
</evidence>
<dbReference type="Gene3D" id="1.10.150.20">
    <property type="entry name" value="5' to 3' exonuclease, C-terminal subdomain"/>
    <property type="match status" value="1"/>
</dbReference>
<dbReference type="InterPro" id="IPR043502">
    <property type="entry name" value="DNA/RNA_pol_sf"/>
</dbReference>